<feature type="region of interest" description="Disordered" evidence="6">
    <location>
        <begin position="1"/>
        <end position="44"/>
    </location>
</feature>
<keyword evidence="2 4" id="KW-0689">Ribosomal protein</keyword>
<reference evidence="8 9" key="1">
    <citation type="journal article" date="2016" name="Nat. Commun.">
        <title>Thousands of microbial genomes shed light on interconnected biogeochemical processes in an aquifer system.</title>
        <authorList>
            <person name="Anantharaman K."/>
            <person name="Brown C.T."/>
            <person name="Hug L.A."/>
            <person name="Sharon I."/>
            <person name="Castelle C.J."/>
            <person name="Probst A.J."/>
            <person name="Thomas B.C."/>
            <person name="Singh A."/>
            <person name="Wilkins M.J."/>
            <person name="Karaoz U."/>
            <person name="Brodie E.L."/>
            <person name="Williams K.H."/>
            <person name="Hubbard S.S."/>
            <person name="Banfield J.F."/>
        </authorList>
    </citation>
    <scope>NUCLEOTIDE SEQUENCE [LARGE SCALE GENOMIC DNA]</scope>
</reference>
<comment type="function">
    <text evidence="4">Binds to the 23S rRNA.</text>
</comment>
<comment type="subunit">
    <text evidence="4">Part of the 50S ribosomal subunit.</text>
</comment>
<protein>
    <recommendedName>
        <fullName evidence="4">Large ribosomal subunit protein uL15</fullName>
    </recommendedName>
</protein>
<dbReference type="GO" id="GO:0019843">
    <property type="term" value="F:rRNA binding"/>
    <property type="evidence" value="ECO:0007669"/>
    <property type="project" value="UniProtKB-UniRule"/>
</dbReference>
<dbReference type="GO" id="GO:0006412">
    <property type="term" value="P:translation"/>
    <property type="evidence" value="ECO:0007669"/>
    <property type="project" value="UniProtKB-UniRule"/>
</dbReference>
<comment type="caution">
    <text evidence="8">The sequence shown here is derived from an EMBL/GenBank/DDBJ whole genome shotgun (WGS) entry which is preliminary data.</text>
</comment>
<dbReference type="InterPro" id="IPR005749">
    <property type="entry name" value="Ribosomal_uL15_bac-type"/>
</dbReference>
<dbReference type="GO" id="GO:0003735">
    <property type="term" value="F:structural constituent of ribosome"/>
    <property type="evidence" value="ECO:0007669"/>
    <property type="project" value="InterPro"/>
</dbReference>
<feature type="domain" description="Large ribosomal subunit protein uL15/eL18" evidence="7">
    <location>
        <begin position="76"/>
        <end position="146"/>
    </location>
</feature>
<evidence type="ECO:0000256" key="1">
    <source>
        <dbReference type="ARBA" id="ARBA00007320"/>
    </source>
</evidence>
<gene>
    <name evidence="4" type="primary">rplO</name>
    <name evidence="8" type="ORF">A2Z68_00205</name>
</gene>
<evidence type="ECO:0000256" key="4">
    <source>
        <dbReference type="HAMAP-Rule" id="MF_01341"/>
    </source>
</evidence>
<proteinExistence type="inferred from homology"/>
<dbReference type="InterPro" id="IPR036227">
    <property type="entry name" value="Ribosomal_uL15/eL18_sf"/>
</dbReference>
<organism evidence="8 9">
    <name type="scientific">Candidatus Nealsonbacteria bacterium RBG_13_38_11</name>
    <dbReference type="NCBI Taxonomy" id="1801662"/>
    <lineage>
        <taxon>Bacteria</taxon>
        <taxon>Candidatus Nealsoniibacteriota</taxon>
    </lineage>
</organism>
<keyword evidence="4" id="KW-0694">RNA-binding</keyword>
<evidence type="ECO:0000256" key="3">
    <source>
        <dbReference type="ARBA" id="ARBA00023274"/>
    </source>
</evidence>
<dbReference type="Pfam" id="PF00828">
    <property type="entry name" value="Ribosomal_L27A"/>
    <property type="match status" value="1"/>
</dbReference>
<keyword evidence="3 4" id="KW-0687">Ribonucleoprotein</keyword>
<dbReference type="Proteomes" id="UP000176662">
    <property type="component" value="Unassembled WGS sequence"/>
</dbReference>
<dbReference type="Gene3D" id="3.100.10.10">
    <property type="match status" value="1"/>
</dbReference>
<evidence type="ECO:0000313" key="9">
    <source>
        <dbReference type="Proteomes" id="UP000176662"/>
    </source>
</evidence>
<dbReference type="AlphaFoldDB" id="A0A1G2DZJ6"/>
<name>A0A1G2DZJ6_9BACT</name>
<dbReference type="HAMAP" id="MF_01341">
    <property type="entry name" value="Ribosomal_uL15"/>
    <property type="match status" value="1"/>
</dbReference>
<dbReference type="InterPro" id="IPR021131">
    <property type="entry name" value="Ribosomal_uL15/eL18"/>
</dbReference>
<evidence type="ECO:0000256" key="2">
    <source>
        <dbReference type="ARBA" id="ARBA00022980"/>
    </source>
</evidence>
<dbReference type="GO" id="GO:0022625">
    <property type="term" value="C:cytosolic large ribosomal subunit"/>
    <property type="evidence" value="ECO:0007669"/>
    <property type="project" value="TreeGrafter"/>
</dbReference>
<dbReference type="PANTHER" id="PTHR12934:SF11">
    <property type="entry name" value="LARGE RIBOSOMAL SUBUNIT PROTEIN UL15M"/>
    <property type="match status" value="1"/>
</dbReference>
<evidence type="ECO:0000259" key="7">
    <source>
        <dbReference type="Pfam" id="PF00828"/>
    </source>
</evidence>
<keyword evidence="4" id="KW-0699">rRNA-binding</keyword>
<dbReference type="SUPFAM" id="SSF52080">
    <property type="entry name" value="Ribosomal proteins L15p and L18e"/>
    <property type="match status" value="1"/>
</dbReference>
<sequence length="148" mass="16617">MQLHELKPIGKLKKSKRVGRGGKRGTYSGKGMKGQRSRAGRRFQPAIRELIKRYPKLRGHHLGSKPKFKKPKPEILNLTDIEKKFKTGEKVSPQTLIEKGILHKISKRGVNVKILAKGEISRALEFENCLVSKTAKEKIEKAGGKINA</sequence>
<evidence type="ECO:0000256" key="5">
    <source>
        <dbReference type="RuleBase" id="RU003888"/>
    </source>
</evidence>
<dbReference type="PROSITE" id="PS00475">
    <property type="entry name" value="RIBOSOMAL_L15"/>
    <property type="match status" value="1"/>
</dbReference>
<feature type="compositionally biased region" description="Basic residues" evidence="6">
    <location>
        <begin position="10"/>
        <end position="23"/>
    </location>
</feature>
<comment type="similarity">
    <text evidence="1 4 5">Belongs to the universal ribosomal protein uL15 family.</text>
</comment>
<accession>A0A1G2DZJ6</accession>
<dbReference type="PANTHER" id="PTHR12934">
    <property type="entry name" value="50S RIBOSOMAL PROTEIN L15"/>
    <property type="match status" value="1"/>
</dbReference>
<dbReference type="EMBL" id="MHLX01000035">
    <property type="protein sequence ID" value="OGZ18470.1"/>
    <property type="molecule type" value="Genomic_DNA"/>
</dbReference>
<evidence type="ECO:0000313" key="8">
    <source>
        <dbReference type="EMBL" id="OGZ18470.1"/>
    </source>
</evidence>
<dbReference type="InterPro" id="IPR001196">
    <property type="entry name" value="Ribosomal_uL15_CS"/>
</dbReference>
<evidence type="ECO:0000256" key="6">
    <source>
        <dbReference type="SAM" id="MobiDB-lite"/>
    </source>
</evidence>
<dbReference type="InterPro" id="IPR030878">
    <property type="entry name" value="Ribosomal_uL15"/>
</dbReference>